<feature type="region of interest" description="Disordered" evidence="2">
    <location>
        <begin position="787"/>
        <end position="815"/>
    </location>
</feature>
<sequence length="1031" mass="119224">MQIKEEAIKLWEKGCNVVLVKGKKPVHKFEEWMHRRQTKEELLSLPFDQADGIAVIQGMEVEKGYYLCCLDLDVKNLSADVVERGKRIIASLPATYTERSPSGGLHLFFLSREKPKTVVNFREKCGIELLGEGRLTNVYPSPGYTVEKALDITKVDSINKLFMDALKREGIAEERQESWFNRRDIKPRSYRGNDPPCIQWIKMGAPEGKRNEYAIRYCSYLVNFRGVEPEKALEMVREWNQKNNPPLSEKELRSTLKSAFEHGYTYGCSDPILSSLCNRENCPLHKEDRGIDPEVMERWKNENMLELVHKVLSRTIKRDDHVKLLVFLTALSAYSDSPINLFLKGESGSGKSYITKEVLKLFPESDVSSLGMLSPKALIHEQGTLMADGESLEESIPPIKPYKRDFKSPEEYQKALEAYERAIKEYREKLKRSYKYINFNQKIIAFLEIPDQETFRILYSLLSHDKERIEYKFTDKTEKGTLMTRRVIVEGWPATIFCSTDRKYIEELATRSLTVTPETSQDKIRDAMSFLAKKASSLEDGEDDPDTIFLKKVIEHIKMLSREYTVKIPFEELDKIFPKDLVRHMRDFGHFLDLIKAITMLYIPQREIIEANGKKYVLANIDDVLTAYVLYMRIKETTETGTEENIIRFYYDVILQDKNKEWSVRELMEAYRKTYNITRSQRTIERWLSRLRELGYVTSRPDPSDRRQKLWSPMKSSEMSPFMVQAESLIPILENSRERWKKNNDDNIPLRTERNFVGGGQVIERKRPLIQLPELKPKEKIEKAEIEKKTEEKLEESEEKEESIHGLGQSSQKISTQRGVLSSLLSGKIDKLSGENKPKDVSSYIKGDISAGIDQHDHSNVTHNIGDGHAPSHPSDFVCPIEKSPQKDVKIEKEGTGIGLSNSVQSRPEISPSDSNDKNKEWEELNKRLLEYAKRARESGPLPACKYCAFWQGDENSWLGKCIKTDSITNREYSCEKYVWKNEVMKRKEAVEEMVHRSTYYEKIKELGNGWTAYGLPAGKDYRCSICGEKA</sequence>
<organism evidence="4 5">
    <name type="scientific">Candidatus Methanodesulfokora washburnensis</name>
    <dbReference type="NCBI Taxonomy" id="2478471"/>
    <lineage>
        <taxon>Archaea</taxon>
        <taxon>Thermoproteota</taxon>
        <taxon>Candidatus Korarchaeia</taxon>
        <taxon>Candidatus Korarchaeia incertae sedis</taxon>
        <taxon>Candidatus Methanodesulfokora</taxon>
    </lineage>
</organism>
<evidence type="ECO:0000256" key="2">
    <source>
        <dbReference type="SAM" id="MobiDB-lite"/>
    </source>
</evidence>
<feature type="region of interest" description="Disordered" evidence="2">
    <location>
        <begin position="899"/>
        <end position="921"/>
    </location>
</feature>
<dbReference type="Proteomes" id="UP000277582">
    <property type="component" value="Unassembled WGS sequence"/>
</dbReference>
<evidence type="ECO:0000313" key="5">
    <source>
        <dbReference type="Proteomes" id="UP000277582"/>
    </source>
</evidence>
<evidence type="ECO:0000313" key="4">
    <source>
        <dbReference type="EMBL" id="RSN72635.1"/>
    </source>
</evidence>
<evidence type="ECO:0000259" key="3">
    <source>
        <dbReference type="SMART" id="SM00942"/>
    </source>
</evidence>
<dbReference type="EMBL" id="RCOS01000145">
    <property type="protein sequence ID" value="RSN72635.1"/>
    <property type="molecule type" value="Genomic_DNA"/>
</dbReference>
<protein>
    <recommendedName>
        <fullName evidence="3">Primase C-terminal 1 domain-containing protein</fullName>
    </recommendedName>
</protein>
<dbReference type="RefSeq" id="WP_133308321.1">
    <property type="nucleotide sequence ID" value="NZ_RCOS01000145.1"/>
</dbReference>
<feature type="non-terminal residue" evidence="4">
    <location>
        <position position="1031"/>
    </location>
</feature>
<feature type="domain" description="Primase C-terminal 1" evidence="3">
    <location>
        <begin position="200"/>
        <end position="265"/>
    </location>
</feature>
<keyword evidence="5" id="KW-1185">Reference proteome</keyword>
<dbReference type="AlphaFoldDB" id="A0A429GFU7"/>
<feature type="coiled-coil region" evidence="1">
    <location>
        <begin position="409"/>
        <end position="436"/>
    </location>
</feature>
<reference evidence="4 5" key="1">
    <citation type="submission" date="2018-10" db="EMBL/GenBank/DDBJ databases">
        <title>Co-occurring genomic capacity for anaerobic methane metabolism and dissimilatory sulfite reduction discovered in the Korarchaeota.</title>
        <authorList>
            <person name="Mckay L.J."/>
            <person name="Dlakic M."/>
            <person name="Fields M.W."/>
            <person name="Delmont T.O."/>
            <person name="Eren A.M."/>
            <person name="Jay Z.J."/>
            <person name="Klingelsmith K.B."/>
            <person name="Rusch D.B."/>
            <person name="Inskeep W.P."/>
        </authorList>
    </citation>
    <scope>NUCLEOTIDE SEQUENCE [LARGE SCALE GENOMIC DNA]</scope>
    <source>
        <strain evidence="4 5">MDKW</strain>
    </source>
</reference>
<dbReference type="InterPro" id="IPR036390">
    <property type="entry name" value="WH_DNA-bd_sf"/>
</dbReference>
<dbReference type="InterPro" id="IPR025662">
    <property type="entry name" value="Sigma_54_int_dom_ATP-bd_1"/>
</dbReference>
<accession>A0A429GFU7</accession>
<proteinExistence type="predicted"/>
<keyword evidence="1" id="KW-0175">Coiled coil</keyword>
<comment type="caution">
    <text evidence="4">The sequence shown here is derived from an EMBL/GenBank/DDBJ whole genome shotgun (WGS) entry which is preliminary data.</text>
</comment>
<dbReference type="OrthoDB" id="195574at2157"/>
<dbReference type="SUPFAM" id="SSF46785">
    <property type="entry name" value="Winged helix' DNA-binding domain"/>
    <property type="match status" value="1"/>
</dbReference>
<dbReference type="InterPro" id="IPR014820">
    <property type="entry name" value="PriCT_1"/>
</dbReference>
<dbReference type="Pfam" id="PF09250">
    <property type="entry name" value="Prim-Pol"/>
    <property type="match status" value="1"/>
</dbReference>
<dbReference type="SMART" id="SM00942">
    <property type="entry name" value="PriCT_1"/>
    <property type="match status" value="1"/>
</dbReference>
<dbReference type="Pfam" id="PF08708">
    <property type="entry name" value="PriCT_1"/>
    <property type="match status" value="1"/>
</dbReference>
<feature type="compositionally biased region" description="Polar residues" evidence="2">
    <location>
        <begin position="899"/>
        <end position="914"/>
    </location>
</feature>
<name>A0A429GFU7_9CREN</name>
<dbReference type="PROSITE" id="PS00675">
    <property type="entry name" value="SIGMA54_INTERACT_1"/>
    <property type="match status" value="1"/>
</dbReference>
<dbReference type="SUPFAM" id="SSF56747">
    <property type="entry name" value="Prim-pol domain"/>
    <property type="match status" value="1"/>
</dbReference>
<dbReference type="InterPro" id="IPR015330">
    <property type="entry name" value="DNA_primase/pol_bifunc_N"/>
</dbReference>
<evidence type="ECO:0000256" key="1">
    <source>
        <dbReference type="SAM" id="Coils"/>
    </source>
</evidence>
<gene>
    <name evidence="4" type="ORF">D6D85_12955</name>
</gene>